<sequence length="51" mass="5750">MKRLIRVCALVCVLFMCSCSPEGREVKFGEVTLQDWAQGDTIVAEFVEVNK</sequence>
<dbReference type="EMBL" id="SNRY01000078">
    <property type="protein sequence ID" value="KAA6348058.1"/>
    <property type="molecule type" value="Genomic_DNA"/>
</dbReference>
<comment type="caution">
    <text evidence="1">The sequence shown here is derived from an EMBL/GenBank/DDBJ whole genome shotgun (WGS) entry which is preliminary data.</text>
</comment>
<gene>
    <name evidence="1" type="ORF">EZS27_004510</name>
</gene>
<dbReference type="AlphaFoldDB" id="A0A5J4SQ70"/>
<reference evidence="1" key="1">
    <citation type="submission" date="2019-03" db="EMBL/GenBank/DDBJ databases">
        <title>Single cell metagenomics reveals metabolic interactions within the superorganism composed of flagellate Streblomastix strix and complex community of Bacteroidetes bacteria on its surface.</title>
        <authorList>
            <person name="Treitli S.C."/>
            <person name="Kolisko M."/>
            <person name="Husnik F."/>
            <person name="Keeling P."/>
            <person name="Hampl V."/>
        </authorList>
    </citation>
    <scope>NUCLEOTIDE SEQUENCE</scope>
    <source>
        <strain evidence="1">STM</strain>
    </source>
</reference>
<proteinExistence type="predicted"/>
<evidence type="ECO:0000313" key="1">
    <source>
        <dbReference type="EMBL" id="KAA6348058.1"/>
    </source>
</evidence>
<organism evidence="1">
    <name type="scientific">termite gut metagenome</name>
    <dbReference type="NCBI Taxonomy" id="433724"/>
    <lineage>
        <taxon>unclassified sequences</taxon>
        <taxon>metagenomes</taxon>
        <taxon>organismal metagenomes</taxon>
    </lineage>
</organism>
<name>A0A5J4SQ70_9ZZZZ</name>
<dbReference type="PROSITE" id="PS51257">
    <property type="entry name" value="PROKAR_LIPOPROTEIN"/>
    <property type="match status" value="1"/>
</dbReference>
<protein>
    <submittedName>
        <fullName evidence="1">Uncharacterized protein</fullName>
    </submittedName>
</protein>
<accession>A0A5J4SQ70</accession>